<accession>A0A0D2LMQ0</accession>
<dbReference type="RefSeq" id="XP_013906588.1">
    <property type="nucleotide sequence ID" value="XM_014051134.1"/>
</dbReference>
<keyword evidence="4 10" id="KW-0808">Transferase</keyword>
<dbReference type="Gene3D" id="1.10.287.1970">
    <property type="match status" value="1"/>
</dbReference>
<dbReference type="GO" id="GO:0004021">
    <property type="term" value="F:L-alanine:2-oxoglutarate aminotransferase activity"/>
    <property type="evidence" value="ECO:0007669"/>
    <property type="project" value="UniProtKB-EC"/>
</dbReference>
<comment type="similarity">
    <text evidence="7">Belongs to the class-I pyridoxal-phosphate-dependent aminotransferase family. Alanine aminotransferase subfamily.</text>
</comment>
<sequence>MIKSKQASTERVPGRVAEHAMTGADSNGAEPDELRQGAAAPISPRAWSQGPKPAAATAEAPTQDPSPDDAPDTGAADQAPKSAAGPAKAAAAAAAAAAAQQLPASKDGKVLHPDLVNPNIIKTQYAVRGELYLKAEEMRRAGRDVIFTNIGNPHNLGAKPKTFTRQAGRGPPRPGPLGRVVIALCAAPDLLDSPQAAGLFPHDTVARARKLLSSFTGGVGSYTDSRGNSMVRQDVADFIGRRDGFPANPEHIFLTDGASPGVRMSLSALIRNSDDAILVPIPQYPLYSAAITLLGGILVPYDLDESRGWALCLSSLKAAVADARAKGKCVRALVFINPGNPTGQVLPLANLRDLVRFAFDEKLLLMADEVYQELVYEEEKPFVSARKDARPACALLGLHMTASGLLDGQPPATMAAALKDMGEPYASGVELISYHTVSKGTSGECGLRGGYYEMVNIHPATVDQFYKISSINLSPNSIGQIALSCMVNPPAAGDPSHELWIQEQQGELASLNRRAKMVVDGFNSLQGVSCNATEGAMYAFPRLSLPPRALEAARKAGRAPDAFYCLRLLEATGIVAVPGSGFGQAEGSFHLRTTILPREERMAEFVQKFRTFHQSFMAEFM</sequence>
<dbReference type="PANTHER" id="PTHR11751">
    <property type="entry name" value="ALANINE AMINOTRANSFERASE"/>
    <property type="match status" value="1"/>
</dbReference>
<dbReference type="GO" id="GO:0009853">
    <property type="term" value="P:photorespiration"/>
    <property type="evidence" value="ECO:0007669"/>
    <property type="project" value="TreeGrafter"/>
</dbReference>
<dbReference type="OrthoDB" id="1732682at2759"/>
<dbReference type="GO" id="GO:0047958">
    <property type="term" value="F:glycine:2-oxoglutarate aminotransferase activity"/>
    <property type="evidence" value="ECO:0007669"/>
    <property type="project" value="TreeGrafter"/>
</dbReference>
<evidence type="ECO:0000256" key="5">
    <source>
        <dbReference type="ARBA" id="ARBA00022898"/>
    </source>
</evidence>
<evidence type="ECO:0000313" key="11">
    <source>
        <dbReference type="Proteomes" id="UP000054498"/>
    </source>
</evidence>
<dbReference type="GO" id="GO:0030170">
    <property type="term" value="F:pyridoxal phosphate binding"/>
    <property type="evidence" value="ECO:0007669"/>
    <property type="project" value="InterPro"/>
</dbReference>
<dbReference type="AlphaFoldDB" id="A0A0D2LMQ0"/>
<keyword evidence="5" id="KW-0663">Pyridoxal phosphate</keyword>
<evidence type="ECO:0000256" key="7">
    <source>
        <dbReference type="ARBA" id="ARBA00025785"/>
    </source>
</evidence>
<organism evidence="10 11">
    <name type="scientific">Monoraphidium neglectum</name>
    <dbReference type="NCBI Taxonomy" id="145388"/>
    <lineage>
        <taxon>Eukaryota</taxon>
        <taxon>Viridiplantae</taxon>
        <taxon>Chlorophyta</taxon>
        <taxon>core chlorophytes</taxon>
        <taxon>Chlorophyceae</taxon>
        <taxon>CS clade</taxon>
        <taxon>Sphaeropleales</taxon>
        <taxon>Selenastraceae</taxon>
        <taxon>Monoraphidium</taxon>
    </lineage>
</organism>
<dbReference type="Proteomes" id="UP000054498">
    <property type="component" value="Unassembled WGS sequence"/>
</dbReference>
<name>A0A0D2LMQ0_9CHLO</name>
<dbReference type="CDD" id="cd00609">
    <property type="entry name" value="AAT_like"/>
    <property type="match status" value="1"/>
</dbReference>
<dbReference type="PANTHER" id="PTHR11751:SF373">
    <property type="entry name" value="GLUTAMATE--GLYOXYLATE AMINOTRANSFERASE 2"/>
    <property type="match status" value="1"/>
</dbReference>
<dbReference type="Gene3D" id="3.90.1150.10">
    <property type="entry name" value="Aspartate Aminotransferase, domain 1"/>
    <property type="match status" value="2"/>
</dbReference>
<dbReference type="InterPro" id="IPR045088">
    <property type="entry name" value="ALAT1/2-like"/>
</dbReference>
<protein>
    <submittedName>
        <fullName evidence="10">Alanine transaminase</fullName>
        <ecNumber evidence="10">2.6.1.2</ecNumber>
    </submittedName>
</protein>
<dbReference type="GO" id="GO:0008453">
    <property type="term" value="F:alanine-glyoxylate transaminase activity"/>
    <property type="evidence" value="ECO:0007669"/>
    <property type="project" value="TreeGrafter"/>
</dbReference>
<gene>
    <name evidence="10" type="ORF">MNEG_0384</name>
</gene>
<evidence type="ECO:0000313" key="10">
    <source>
        <dbReference type="EMBL" id="KIZ07569.1"/>
    </source>
</evidence>
<dbReference type="Pfam" id="PF00155">
    <property type="entry name" value="Aminotran_1_2"/>
    <property type="match status" value="1"/>
</dbReference>
<evidence type="ECO:0000256" key="1">
    <source>
        <dbReference type="ARBA" id="ARBA00001933"/>
    </source>
</evidence>
<reference evidence="10 11" key="1">
    <citation type="journal article" date="2013" name="BMC Genomics">
        <title>Reconstruction of the lipid metabolism for the microalga Monoraphidium neglectum from its genome sequence reveals characteristics suitable for biofuel production.</title>
        <authorList>
            <person name="Bogen C."/>
            <person name="Al-Dilaimi A."/>
            <person name="Albersmeier A."/>
            <person name="Wichmann J."/>
            <person name="Grundmann M."/>
            <person name="Rupp O."/>
            <person name="Lauersen K.J."/>
            <person name="Blifernez-Klassen O."/>
            <person name="Kalinowski J."/>
            <person name="Goesmann A."/>
            <person name="Mussgnug J.H."/>
            <person name="Kruse O."/>
        </authorList>
    </citation>
    <scope>NUCLEOTIDE SEQUENCE [LARGE SCALE GENOMIC DNA]</scope>
    <source>
        <strain evidence="10 11">SAG 48.87</strain>
    </source>
</reference>
<dbReference type="STRING" id="145388.A0A0D2LMQ0"/>
<comment type="subunit">
    <text evidence="2">Homodimer.</text>
</comment>
<comment type="pathway">
    <text evidence="6">Photosynthesis; C4 acid pathway.</text>
</comment>
<dbReference type="UniPathway" id="UPA00322"/>
<dbReference type="SUPFAM" id="SSF53383">
    <property type="entry name" value="PLP-dependent transferases"/>
    <property type="match status" value="1"/>
</dbReference>
<evidence type="ECO:0000256" key="6">
    <source>
        <dbReference type="ARBA" id="ARBA00025709"/>
    </source>
</evidence>
<feature type="compositionally biased region" description="Low complexity" evidence="8">
    <location>
        <begin position="53"/>
        <end position="62"/>
    </location>
</feature>
<keyword evidence="11" id="KW-1185">Reference proteome</keyword>
<dbReference type="UniPathway" id="UPA00528">
    <property type="reaction ID" value="UER00586"/>
</dbReference>
<dbReference type="FunFam" id="3.40.640.10:FF:000236">
    <property type="entry name" value="Alanine aminotransferase 2"/>
    <property type="match status" value="1"/>
</dbReference>
<dbReference type="InterPro" id="IPR015421">
    <property type="entry name" value="PyrdxlP-dep_Trfase_major"/>
</dbReference>
<comment type="cofactor">
    <cofactor evidence="1">
        <name>pyridoxal 5'-phosphate</name>
        <dbReference type="ChEBI" id="CHEBI:597326"/>
    </cofactor>
</comment>
<dbReference type="InterPro" id="IPR015424">
    <property type="entry name" value="PyrdxlP-dep_Trfase"/>
</dbReference>
<dbReference type="EC" id="2.6.1.2" evidence="10"/>
<feature type="domain" description="Aminotransferase class I/classII large" evidence="9">
    <location>
        <begin position="202"/>
        <end position="608"/>
    </location>
</feature>
<proteinExistence type="inferred from homology"/>
<evidence type="ECO:0000259" key="9">
    <source>
        <dbReference type="Pfam" id="PF00155"/>
    </source>
</evidence>
<keyword evidence="3 10" id="KW-0032">Aminotransferase</keyword>
<dbReference type="InterPro" id="IPR015422">
    <property type="entry name" value="PyrdxlP-dep_Trfase_small"/>
</dbReference>
<feature type="compositionally biased region" description="Low complexity" evidence="8">
    <location>
        <begin position="78"/>
        <end position="87"/>
    </location>
</feature>
<evidence type="ECO:0000256" key="2">
    <source>
        <dbReference type="ARBA" id="ARBA00011738"/>
    </source>
</evidence>
<dbReference type="GeneID" id="25726502"/>
<dbReference type="KEGG" id="mng:MNEG_0384"/>
<dbReference type="GO" id="GO:0042853">
    <property type="term" value="P:L-alanine catabolic process"/>
    <property type="evidence" value="ECO:0007669"/>
    <property type="project" value="UniProtKB-UniPathway"/>
</dbReference>
<dbReference type="Gene3D" id="3.40.640.10">
    <property type="entry name" value="Type I PLP-dependent aspartate aminotransferase-like (Major domain)"/>
    <property type="match status" value="1"/>
</dbReference>
<evidence type="ECO:0000256" key="3">
    <source>
        <dbReference type="ARBA" id="ARBA00022576"/>
    </source>
</evidence>
<evidence type="ECO:0000256" key="4">
    <source>
        <dbReference type="ARBA" id="ARBA00022679"/>
    </source>
</evidence>
<dbReference type="EMBL" id="KK100249">
    <property type="protein sequence ID" value="KIZ07569.1"/>
    <property type="molecule type" value="Genomic_DNA"/>
</dbReference>
<feature type="region of interest" description="Disordered" evidence="8">
    <location>
        <begin position="1"/>
        <end position="87"/>
    </location>
</feature>
<dbReference type="FunFam" id="3.90.1150.10:FF:000010">
    <property type="entry name" value="Alanine aminotransferase 2"/>
    <property type="match status" value="1"/>
</dbReference>
<dbReference type="InterPro" id="IPR004839">
    <property type="entry name" value="Aminotransferase_I/II_large"/>
</dbReference>
<evidence type="ECO:0000256" key="8">
    <source>
        <dbReference type="SAM" id="MobiDB-lite"/>
    </source>
</evidence>